<evidence type="ECO:0000313" key="1">
    <source>
        <dbReference type="EMBL" id="DAE30511.1"/>
    </source>
</evidence>
<accession>A0A8S5RGL3</accession>
<name>A0A8S5RGL3_9VIRU</name>
<proteinExistence type="predicted"/>
<sequence length="69" mass="8445">MHQLIICVTIQTKRNKQLSVRRLSQYNQQWLNKIFNTLITVLWRGRLFSFVIVVKRKRKNSKDYYCISK</sequence>
<protein>
    <submittedName>
        <fullName evidence="1">Uncharacterized protein</fullName>
    </submittedName>
</protein>
<organism evidence="1">
    <name type="scientific">virus sp. ctiha2</name>
    <dbReference type="NCBI Taxonomy" id="2827299"/>
    <lineage>
        <taxon>Viruses</taxon>
    </lineage>
</organism>
<reference evidence="1" key="1">
    <citation type="journal article" date="2021" name="Proc. Natl. Acad. Sci. U.S.A.">
        <title>A Catalog of Tens of Thousands of Viruses from Human Metagenomes Reveals Hidden Associations with Chronic Diseases.</title>
        <authorList>
            <person name="Tisza M.J."/>
            <person name="Buck C.B."/>
        </authorList>
    </citation>
    <scope>NUCLEOTIDE SEQUENCE</scope>
    <source>
        <strain evidence="1">Ctiha2</strain>
    </source>
</reference>
<dbReference type="EMBL" id="BK059104">
    <property type="protein sequence ID" value="DAE30511.1"/>
    <property type="molecule type" value="Genomic_DNA"/>
</dbReference>